<accession>A0AA36HU19</accession>
<protein>
    <submittedName>
        <fullName evidence="2">Uncharacterized protein</fullName>
    </submittedName>
</protein>
<comment type="caution">
    <text evidence="2">The sequence shown here is derived from an EMBL/GenBank/DDBJ whole genome shotgun (WGS) entry which is preliminary data.</text>
</comment>
<dbReference type="Proteomes" id="UP001178507">
    <property type="component" value="Unassembled WGS sequence"/>
</dbReference>
<reference evidence="2" key="1">
    <citation type="submission" date="2023-08" db="EMBL/GenBank/DDBJ databases">
        <authorList>
            <person name="Chen Y."/>
            <person name="Shah S."/>
            <person name="Dougan E. K."/>
            <person name="Thang M."/>
            <person name="Chan C."/>
        </authorList>
    </citation>
    <scope>NUCLEOTIDE SEQUENCE</scope>
</reference>
<dbReference type="AlphaFoldDB" id="A0AA36HU19"/>
<keyword evidence="3" id="KW-1185">Reference proteome</keyword>
<name>A0AA36HU19_9DINO</name>
<gene>
    <name evidence="2" type="ORF">EVOR1521_LOCUS4649</name>
</gene>
<feature type="region of interest" description="Disordered" evidence="1">
    <location>
        <begin position="214"/>
        <end position="233"/>
    </location>
</feature>
<evidence type="ECO:0000313" key="2">
    <source>
        <dbReference type="EMBL" id="CAJ1375353.1"/>
    </source>
</evidence>
<evidence type="ECO:0000256" key="1">
    <source>
        <dbReference type="SAM" id="MobiDB-lite"/>
    </source>
</evidence>
<organism evidence="2 3">
    <name type="scientific">Effrenium voratum</name>
    <dbReference type="NCBI Taxonomy" id="2562239"/>
    <lineage>
        <taxon>Eukaryota</taxon>
        <taxon>Sar</taxon>
        <taxon>Alveolata</taxon>
        <taxon>Dinophyceae</taxon>
        <taxon>Suessiales</taxon>
        <taxon>Symbiodiniaceae</taxon>
        <taxon>Effrenium</taxon>
    </lineage>
</organism>
<evidence type="ECO:0000313" key="3">
    <source>
        <dbReference type="Proteomes" id="UP001178507"/>
    </source>
</evidence>
<sequence length="352" mass="39749">MAAGSAADLPRPGKQGGDLAYELLAWIEYPVSPEETVPFLQNWLGWQLTAHGKPLRARVEQRSAARFRVRCLSCRPSCTWCPTIVLDEATHRFALWSLPQHEHGSQAAIVPAPPAQLRLPRRRLATWTSGARLTNQEQLDRFIKTEFLEKFGLTVWSRAQKRTVFCASHEQEGGGRCPWMAWVHYLIEDHTARVGSLPPDAHGKVEKRARGLWTTSQRKTMRSSVAARKTHGQTRVALLSPRRTPHGFRLRVAASPRFKDKQLRGALGKLRRQLRQHEADEADEQQPTTRVWRDSDWTFLAATCAPCSATEVTRDDPRLRAISPHVAGKETCVVLLSPKQVSDTLLKLTCKQ</sequence>
<dbReference type="EMBL" id="CAUJNA010000315">
    <property type="protein sequence ID" value="CAJ1375353.1"/>
    <property type="molecule type" value="Genomic_DNA"/>
</dbReference>
<proteinExistence type="predicted"/>